<dbReference type="GO" id="GO:0042407">
    <property type="term" value="P:cristae formation"/>
    <property type="evidence" value="ECO:0007669"/>
    <property type="project" value="TreeGrafter"/>
</dbReference>
<comment type="caution">
    <text evidence="2">The sequence shown here is derived from an EMBL/GenBank/DDBJ whole genome shotgun (WGS) entry which is preliminary data.</text>
</comment>
<sequence length="161" mass="18381">MNPNETFNYGTYEEGGEDVEDVEDFDDFIENNNTGIDYYAILNVPKSVNTKNTNIFNTNTNTIIFTAITTTNNNNSSNNNNNNIATQLEIESAYKNLCVLYHPDNHSSDVNKSVARKQFQKIKKAYDVLGNEKNRIIYDKYGEKGLDKTWDVGPLYKTPEQ</sequence>
<dbReference type="InterPro" id="IPR001623">
    <property type="entry name" value="DnaJ_domain"/>
</dbReference>
<reference evidence="2 3" key="1">
    <citation type="submission" date="2016-08" db="EMBL/GenBank/DDBJ databases">
        <title>A Parts List for Fungal Cellulosomes Revealed by Comparative Genomics.</title>
        <authorList>
            <consortium name="DOE Joint Genome Institute"/>
            <person name="Haitjema C.H."/>
            <person name="Gilmore S.P."/>
            <person name="Henske J.K."/>
            <person name="Solomon K.V."/>
            <person name="De Groot R."/>
            <person name="Kuo A."/>
            <person name="Mondo S.J."/>
            <person name="Salamov A.A."/>
            <person name="Labutti K."/>
            <person name="Zhao Z."/>
            <person name="Chiniquy J."/>
            <person name="Barry K."/>
            <person name="Brewer H.M."/>
            <person name="Purvine S.O."/>
            <person name="Wright A.T."/>
            <person name="Boxma B."/>
            <person name="Van Alen T."/>
            <person name="Hackstein J.H."/>
            <person name="Baker S.E."/>
            <person name="Grigoriev I.V."/>
            <person name="O'Malley M.A."/>
        </authorList>
    </citation>
    <scope>NUCLEOTIDE SEQUENCE [LARGE SCALE GENOMIC DNA]</scope>
    <source>
        <strain evidence="2 3">G1</strain>
    </source>
</reference>
<dbReference type="SUPFAM" id="SSF46565">
    <property type="entry name" value="Chaperone J-domain"/>
    <property type="match status" value="1"/>
</dbReference>
<dbReference type="CDD" id="cd06257">
    <property type="entry name" value="DnaJ"/>
    <property type="match status" value="1"/>
</dbReference>
<dbReference type="STRING" id="1754190.A0A1Y2BFN8"/>
<organism evidence="2 3">
    <name type="scientific">Neocallimastix californiae</name>
    <dbReference type="NCBI Taxonomy" id="1754190"/>
    <lineage>
        <taxon>Eukaryota</taxon>
        <taxon>Fungi</taxon>
        <taxon>Fungi incertae sedis</taxon>
        <taxon>Chytridiomycota</taxon>
        <taxon>Chytridiomycota incertae sedis</taxon>
        <taxon>Neocallimastigomycetes</taxon>
        <taxon>Neocallimastigales</taxon>
        <taxon>Neocallimastigaceae</taxon>
        <taxon>Neocallimastix</taxon>
    </lineage>
</organism>
<dbReference type="Pfam" id="PF00226">
    <property type="entry name" value="DnaJ"/>
    <property type="match status" value="1"/>
</dbReference>
<dbReference type="InterPro" id="IPR036869">
    <property type="entry name" value="J_dom_sf"/>
</dbReference>
<dbReference type="InterPro" id="IPR052243">
    <property type="entry name" value="Mito_inner_membrane_organizer"/>
</dbReference>
<dbReference type="PRINTS" id="PR00625">
    <property type="entry name" value="JDOMAIN"/>
</dbReference>
<dbReference type="EMBL" id="MCOG01000159">
    <property type="protein sequence ID" value="ORY33641.1"/>
    <property type="molecule type" value="Genomic_DNA"/>
</dbReference>
<dbReference type="SMART" id="SM00271">
    <property type="entry name" value="DnaJ"/>
    <property type="match status" value="1"/>
</dbReference>
<dbReference type="GO" id="GO:0005739">
    <property type="term" value="C:mitochondrion"/>
    <property type="evidence" value="ECO:0007669"/>
    <property type="project" value="GOC"/>
</dbReference>
<dbReference type="PANTHER" id="PTHR44157:SF1">
    <property type="entry name" value="DNAJ HOMOLOG SUBFAMILY C MEMBER 11"/>
    <property type="match status" value="1"/>
</dbReference>
<evidence type="ECO:0000259" key="1">
    <source>
        <dbReference type="PROSITE" id="PS50076"/>
    </source>
</evidence>
<gene>
    <name evidence="2" type="ORF">LY90DRAFT_511995</name>
</gene>
<dbReference type="PROSITE" id="PS50076">
    <property type="entry name" value="DNAJ_2"/>
    <property type="match status" value="1"/>
</dbReference>
<evidence type="ECO:0000313" key="2">
    <source>
        <dbReference type="EMBL" id="ORY33641.1"/>
    </source>
</evidence>
<evidence type="ECO:0000313" key="3">
    <source>
        <dbReference type="Proteomes" id="UP000193920"/>
    </source>
</evidence>
<dbReference type="AlphaFoldDB" id="A0A1Y2BFN8"/>
<name>A0A1Y2BFN8_9FUNG</name>
<dbReference type="PANTHER" id="PTHR44157">
    <property type="entry name" value="DNAJ HOMOLOG SUBFAMILY C MEMBER 11"/>
    <property type="match status" value="1"/>
</dbReference>
<keyword evidence="3" id="KW-1185">Reference proteome</keyword>
<feature type="domain" description="J" evidence="1">
    <location>
        <begin position="37"/>
        <end position="142"/>
    </location>
</feature>
<accession>A0A1Y2BFN8</accession>
<dbReference type="OrthoDB" id="10250354at2759"/>
<dbReference type="InterPro" id="IPR018253">
    <property type="entry name" value="DnaJ_domain_CS"/>
</dbReference>
<dbReference type="Gene3D" id="1.10.287.110">
    <property type="entry name" value="DnaJ domain"/>
    <property type="match status" value="1"/>
</dbReference>
<dbReference type="PROSITE" id="PS00636">
    <property type="entry name" value="DNAJ_1"/>
    <property type="match status" value="1"/>
</dbReference>
<proteinExistence type="predicted"/>
<dbReference type="Proteomes" id="UP000193920">
    <property type="component" value="Unassembled WGS sequence"/>
</dbReference>
<protein>
    <submittedName>
        <fullName evidence="2">DnaJ-domain-containing protein</fullName>
    </submittedName>
</protein>